<evidence type="ECO:0000256" key="1">
    <source>
        <dbReference type="ARBA" id="ARBA00005417"/>
    </source>
</evidence>
<keyword evidence="6" id="KW-0029">Amino-acid transport</keyword>
<dbReference type="PROSITE" id="PS51371">
    <property type="entry name" value="CBS"/>
    <property type="match status" value="2"/>
</dbReference>
<evidence type="ECO:0000313" key="13">
    <source>
        <dbReference type="Proteomes" id="UP000264541"/>
    </source>
</evidence>
<gene>
    <name evidence="12" type="ORF">D0469_18220</name>
</gene>
<dbReference type="FunFam" id="3.40.50.300:FF:000201">
    <property type="entry name" value="Glycine betaine/L-proline ABC transporter ATP-binding protein"/>
    <property type="match status" value="1"/>
</dbReference>
<evidence type="ECO:0000256" key="2">
    <source>
        <dbReference type="ARBA" id="ARBA00022448"/>
    </source>
</evidence>
<dbReference type="AlphaFoldDB" id="A0A372LE90"/>
<dbReference type="PROSITE" id="PS50893">
    <property type="entry name" value="ABC_TRANSPORTER_2"/>
    <property type="match status" value="1"/>
</dbReference>
<dbReference type="InterPro" id="IPR027417">
    <property type="entry name" value="P-loop_NTPase"/>
</dbReference>
<sequence>MITFQHVGKKYADGFVALKDIDFEIKEGELVALIGPSGCGKTTTMRMINRLIEPSSGKIFINGEDISKMDKVQLRRNIGYVIQQIGLLPHLTIEENITLVPRLKGWAPEQYENKVDELLNLVGLDPEEYKTRFPSELSGGQQQRVGVIRAMAAEPPIILMDEPFSALDPISREQLQEELVNLQEGIKKTIVFVTHDMDEAIKIADRIAIMKDGEIVQFDTPERILRHPKNEFVKGFIGEDRLATGEDSVPVADELMLKRVITARPTRGLAQSLKTMNNYKVDSLLVTNQQNELLGIATIENVERHYAEEEKTLADIMTTDYQTANADTPYTDVAEMFARGASVIPVLQNGKLIGLITRSTMMRGLAGMKITPPVPVEGAAAIE</sequence>
<evidence type="ECO:0000256" key="7">
    <source>
        <dbReference type="ARBA" id="ARBA00023122"/>
    </source>
</evidence>
<name>A0A372LE90_9BACI</name>
<dbReference type="CDD" id="cd03295">
    <property type="entry name" value="ABC_OpuCA_Osmoprotection"/>
    <property type="match status" value="1"/>
</dbReference>
<keyword evidence="9" id="KW-1003">Cell membrane</keyword>
<dbReference type="Gene3D" id="3.10.580.10">
    <property type="entry name" value="CBS-domain"/>
    <property type="match status" value="1"/>
</dbReference>
<dbReference type="EC" id="7.6.2.9" evidence="9"/>
<reference evidence="12 13" key="1">
    <citation type="submission" date="2018-08" db="EMBL/GenBank/DDBJ databases">
        <title>Bacillus chawlae sp. nov., Bacillus glennii sp. nov., and Bacillus saganii sp. nov. Isolated from the Vehicle Assembly Building at Kennedy Space Center where the Viking Spacecraft were Assembled.</title>
        <authorList>
            <person name="Seuylemezian A."/>
            <person name="Vaishampayan P."/>
        </authorList>
    </citation>
    <scope>NUCLEOTIDE SEQUENCE [LARGE SCALE GENOMIC DNA]</scope>
    <source>
        <strain evidence="12 13">V47-23a</strain>
    </source>
</reference>
<dbReference type="RefSeq" id="WP_117328155.1">
    <property type="nucleotide sequence ID" value="NZ_QVTE01000055.1"/>
</dbReference>
<dbReference type="PANTHER" id="PTHR43117">
    <property type="entry name" value="OSMOPROTECTANT IMPORT ATP-BINDING PROTEIN OSMV"/>
    <property type="match status" value="1"/>
</dbReference>
<dbReference type="GO" id="GO:0015418">
    <property type="term" value="F:ABC-type quaternary ammonium compound transporting activity"/>
    <property type="evidence" value="ECO:0007669"/>
    <property type="project" value="UniProtKB-EC"/>
</dbReference>
<feature type="domain" description="CBS" evidence="11">
    <location>
        <begin position="317"/>
        <end position="374"/>
    </location>
</feature>
<dbReference type="Gene3D" id="3.40.50.300">
    <property type="entry name" value="P-loop containing nucleotide triphosphate hydrolases"/>
    <property type="match status" value="1"/>
</dbReference>
<keyword evidence="7 8" id="KW-0129">CBS domain</keyword>
<dbReference type="GO" id="GO:0016887">
    <property type="term" value="F:ATP hydrolysis activity"/>
    <property type="evidence" value="ECO:0007669"/>
    <property type="project" value="UniProtKB-UniRule"/>
</dbReference>
<dbReference type="GO" id="GO:0006970">
    <property type="term" value="P:response to osmotic stress"/>
    <property type="evidence" value="ECO:0007669"/>
    <property type="project" value="UniProtKB-ARBA"/>
</dbReference>
<dbReference type="InterPro" id="IPR003593">
    <property type="entry name" value="AAA+_ATPase"/>
</dbReference>
<dbReference type="InterPro" id="IPR017871">
    <property type="entry name" value="ABC_transporter-like_CS"/>
</dbReference>
<keyword evidence="5 9" id="KW-0067">ATP-binding</keyword>
<comment type="subunit">
    <text evidence="9">The complex is probably composed of two ATP-binding proteins, two transmembrane proteins and a solute-binding protein.</text>
</comment>
<evidence type="ECO:0000259" key="11">
    <source>
        <dbReference type="PROSITE" id="PS51371"/>
    </source>
</evidence>
<organism evidence="12 13">
    <name type="scientific">Peribacillus saganii</name>
    <dbReference type="NCBI Taxonomy" id="2303992"/>
    <lineage>
        <taxon>Bacteria</taxon>
        <taxon>Bacillati</taxon>
        <taxon>Bacillota</taxon>
        <taxon>Bacilli</taxon>
        <taxon>Bacillales</taxon>
        <taxon>Bacillaceae</taxon>
        <taxon>Peribacillus</taxon>
    </lineage>
</organism>
<accession>A0A372LE90</accession>
<dbReference type="SUPFAM" id="SSF52540">
    <property type="entry name" value="P-loop containing nucleoside triphosphate hydrolases"/>
    <property type="match status" value="1"/>
</dbReference>
<dbReference type="SMART" id="SM00382">
    <property type="entry name" value="AAA"/>
    <property type="match status" value="1"/>
</dbReference>
<evidence type="ECO:0000256" key="9">
    <source>
        <dbReference type="RuleBase" id="RU369116"/>
    </source>
</evidence>
<feature type="domain" description="CBS" evidence="11">
    <location>
        <begin position="256"/>
        <end position="312"/>
    </location>
</feature>
<evidence type="ECO:0000256" key="6">
    <source>
        <dbReference type="ARBA" id="ARBA00022970"/>
    </source>
</evidence>
<dbReference type="OrthoDB" id="9802264at2"/>
<dbReference type="InterPro" id="IPR003439">
    <property type="entry name" value="ABC_transporter-like_ATP-bd"/>
</dbReference>
<dbReference type="SUPFAM" id="SSF54631">
    <property type="entry name" value="CBS-domain pair"/>
    <property type="match status" value="1"/>
</dbReference>
<evidence type="ECO:0000313" key="12">
    <source>
        <dbReference type="EMBL" id="RFU64496.1"/>
    </source>
</evidence>
<comment type="subcellular location">
    <subcellularLocation>
        <location evidence="9">Cell inner membrane</location>
        <topology evidence="9">Peripheral membrane protein</topology>
    </subcellularLocation>
</comment>
<dbReference type="InterPro" id="IPR046342">
    <property type="entry name" value="CBS_dom_sf"/>
</dbReference>
<dbReference type="Proteomes" id="UP000264541">
    <property type="component" value="Unassembled WGS sequence"/>
</dbReference>
<dbReference type="PROSITE" id="PS00211">
    <property type="entry name" value="ABC_TRANSPORTER_1"/>
    <property type="match status" value="1"/>
</dbReference>
<dbReference type="Pfam" id="PF00005">
    <property type="entry name" value="ABC_tran"/>
    <property type="match status" value="1"/>
</dbReference>
<evidence type="ECO:0000259" key="10">
    <source>
        <dbReference type="PROSITE" id="PS50893"/>
    </source>
</evidence>
<feature type="domain" description="ABC transporter" evidence="10">
    <location>
        <begin position="2"/>
        <end position="237"/>
    </location>
</feature>
<proteinExistence type="inferred from homology"/>
<keyword evidence="9" id="KW-0472">Membrane</keyword>
<dbReference type="PANTHER" id="PTHR43117:SF4">
    <property type="entry name" value="OSMOPROTECTANT IMPORT ATP-BINDING PROTEIN OSMV"/>
    <property type="match status" value="1"/>
</dbReference>
<dbReference type="GO" id="GO:0006865">
    <property type="term" value="P:amino acid transport"/>
    <property type="evidence" value="ECO:0007669"/>
    <property type="project" value="UniProtKB-UniRule"/>
</dbReference>
<keyword evidence="4 9" id="KW-0547">Nucleotide-binding</keyword>
<evidence type="ECO:0000256" key="8">
    <source>
        <dbReference type="PROSITE-ProRule" id="PRU00703"/>
    </source>
</evidence>
<dbReference type="GO" id="GO:0031460">
    <property type="term" value="P:glycine betaine transport"/>
    <property type="evidence" value="ECO:0007669"/>
    <property type="project" value="InterPro"/>
</dbReference>
<comment type="similarity">
    <text evidence="1 9">Belongs to the ABC transporter superfamily.</text>
</comment>
<dbReference type="InterPro" id="IPR000644">
    <property type="entry name" value="CBS_dom"/>
</dbReference>
<dbReference type="SMART" id="SM00116">
    <property type="entry name" value="CBS"/>
    <property type="match status" value="2"/>
</dbReference>
<keyword evidence="13" id="KW-1185">Reference proteome</keyword>
<dbReference type="EMBL" id="QVTE01000055">
    <property type="protein sequence ID" value="RFU64496.1"/>
    <property type="molecule type" value="Genomic_DNA"/>
</dbReference>
<dbReference type="NCBIfam" id="TIGR01186">
    <property type="entry name" value="proV"/>
    <property type="match status" value="1"/>
</dbReference>
<keyword evidence="2 9" id="KW-0813">Transport</keyword>
<comment type="caution">
    <text evidence="12">The sequence shown here is derived from an EMBL/GenBank/DDBJ whole genome shotgun (WGS) entry which is preliminary data.</text>
</comment>
<evidence type="ECO:0000256" key="5">
    <source>
        <dbReference type="ARBA" id="ARBA00022840"/>
    </source>
</evidence>
<dbReference type="GO" id="GO:0005886">
    <property type="term" value="C:plasma membrane"/>
    <property type="evidence" value="ECO:0007669"/>
    <property type="project" value="UniProtKB-SubCell"/>
</dbReference>
<keyword evidence="3" id="KW-0677">Repeat</keyword>
<dbReference type="GO" id="GO:0005524">
    <property type="term" value="F:ATP binding"/>
    <property type="evidence" value="ECO:0007669"/>
    <property type="project" value="UniProtKB-UniRule"/>
</dbReference>
<protein>
    <recommendedName>
        <fullName evidence="9">Quaternary amine transport ATP-binding protein</fullName>
        <ecNumber evidence="9">7.6.2.9</ecNumber>
    </recommendedName>
</protein>
<dbReference type="InterPro" id="IPR005892">
    <property type="entry name" value="Gly-betaine_transp_ATP-bd"/>
</dbReference>
<keyword evidence="9" id="KW-0997">Cell inner membrane</keyword>
<evidence type="ECO:0000256" key="3">
    <source>
        <dbReference type="ARBA" id="ARBA00022737"/>
    </source>
</evidence>
<evidence type="ECO:0000256" key="4">
    <source>
        <dbReference type="ARBA" id="ARBA00022741"/>
    </source>
</evidence>
<comment type="catalytic activity">
    <reaction evidence="9">
        <text>a quaternary ammonium(out) + ATP + H2O = a quaternary ammonium(in) + ADP + phosphate + H(+)</text>
        <dbReference type="Rhea" id="RHEA:11036"/>
        <dbReference type="ChEBI" id="CHEBI:15377"/>
        <dbReference type="ChEBI" id="CHEBI:15378"/>
        <dbReference type="ChEBI" id="CHEBI:30616"/>
        <dbReference type="ChEBI" id="CHEBI:35267"/>
        <dbReference type="ChEBI" id="CHEBI:43474"/>
        <dbReference type="ChEBI" id="CHEBI:456216"/>
    </reaction>
</comment>
<dbReference type="Pfam" id="PF00571">
    <property type="entry name" value="CBS"/>
    <property type="match status" value="2"/>
</dbReference>